<proteinExistence type="inferred from homology"/>
<comment type="function">
    <text evidence="8">Component of the telomerase complex involved in telomere replication. Stimulates RNA/DNA heteroduplex unwinding which favors the telomere replication by the telomerase.</text>
</comment>
<dbReference type="GO" id="GO:0007004">
    <property type="term" value="P:telomere maintenance via telomerase"/>
    <property type="evidence" value="ECO:0007669"/>
    <property type="project" value="InterPro"/>
</dbReference>
<gene>
    <name evidence="10" type="ORF">KLDO_g2193</name>
</gene>
<dbReference type="EMBL" id="CCBQ010000027">
    <property type="protein sequence ID" value="CDO93905.1"/>
    <property type="molecule type" value="Genomic_DNA"/>
</dbReference>
<feature type="domain" description="Shelterin complex subunit TPP1/Est3" evidence="9">
    <location>
        <begin position="18"/>
        <end position="176"/>
    </location>
</feature>
<keyword evidence="4" id="KW-0779">Telomere</keyword>
<dbReference type="GO" id="GO:0000781">
    <property type="term" value="C:chromosome, telomeric region"/>
    <property type="evidence" value="ECO:0007669"/>
    <property type="project" value="UniProtKB-SubCell"/>
</dbReference>
<name>A0A0A8L6M0_9SACH</name>
<dbReference type="GO" id="GO:0042162">
    <property type="term" value="F:telomeric DNA binding"/>
    <property type="evidence" value="ECO:0007669"/>
    <property type="project" value="InterPro"/>
</dbReference>
<dbReference type="Pfam" id="PF10341">
    <property type="entry name" value="TPP1"/>
    <property type="match status" value="1"/>
</dbReference>
<comment type="similarity">
    <text evidence="6">Belongs to the EST3 family.</text>
</comment>
<evidence type="ECO:0000313" key="10">
    <source>
        <dbReference type="EMBL" id="CDO93905.1"/>
    </source>
</evidence>
<evidence type="ECO:0000256" key="4">
    <source>
        <dbReference type="ARBA" id="ARBA00022895"/>
    </source>
</evidence>
<keyword evidence="11" id="KW-1185">Reference proteome</keyword>
<accession>A0A0A8L6M0</accession>
<dbReference type="Proteomes" id="UP000031516">
    <property type="component" value="Unassembled WGS sequence"/>
</dbReference>
<evidence type="ECO:0000256" key="1">
    <source>
        <dbReference type="ARBA" id="ARBA00004123"/>
    </source>
</evidence>
<protein>
    <recommendedName>
        <fullName evidence="7">Telomere replication protein EST3</fullName>
    </recommendedName>
</protein>
<dbReference type="OrthoDB" id="4069148at2759"/>
<reference evidence="10 11" key="1">
    <citation type="submission" date="2014-03" db="EMBL/GenBank/DDBJ databases">
        <title>The genome of Kluyveromyces dobzhanskii.</title>
        <authorList>
            <person name="Nystedt B."/>
            <person name="Astrom S."/>
        </authorList>
    </citation>
    <scope>NUCLEOTIDE SEQUENCE [LARGE SCALE GENOMIC DNA]</scope>
    <source>
        <strain evidence="10 11">CBS 2104</strain>
    </source>
</reference>
<dbReference type="GO" id="GO:0005697">
    <property type="term" value="C:telomerase holoenzyme complex"/>
    <property type="evidence" value="ECO:0007669"/>
    <property type="project" value="InterPro"/>
</dbReference>
<evidence type="ECO:0000256" key="7">
    <source>
        <dbReference type="ARBA" id="ARBA00023906"/>
    </source>
</evidence>
<dbReference type="AlphaFoldDB" id="A0A0A8L6M0"/>
<evidence type="ECO:0000313" key="11">
    <source>
        <dbReference type="Proteomes" id="UP000031516"/>
    </source>
</evidence>
<evidence type="ECO:0000256" key="2">
    <source>
        <dbReference type="ARBA" id="ARBA00004574"/>
    </source>
</evidence>
<keyword evidence="3" id="KW-0158">Chromosome</keyword>
<comment type="subcellular location">
    <subcellularLocation>
        <location evidence="2">Chromosome</location>
        <location evidence="2">Telomere</location>
    </subcellularLocation>
    <subcellularLocation>
        <location evidence="1">Nucleus</location>
    </subcellularLocation>
</comment>
<keyword evidence="5" id="KW-0539">Nucleus</keyword>
<organism evidence="10 11">
    <name type="scientific">Kluyveromyces dobzhanskii CBS 2104</name>
    <dbReference type="NCBI Taxonomy" id="1427455"/>
    <lineage>
        <taxon>Eukaryota</taxon>
        <taxon>Fungi</taxon>
        <taxon>Dikarya</taxon>
        <taxon>Ascomycota</taxon>
        <taxon>Saccharomycotina</taxon>
        <taxon>Saccharomycetes</taxon>
        <taxon>Saccharomycetales</taxon>
        <taxon>Saccharomycetaceae</taxon>
        <taxon>Kluyveromyces</taxon>
    </lineage>
</organism>
<evidence type="ECO:0000256" key="5">
    <source>
        <dbReference type="ARBA" id="ARBA00023242"/>
    </source>
</evidence>
<evidence type="ECO:0000256" key="3">
    <source>
        <dbReference type="ARBA" id="ARBA00022454"/>
    </source>
</evidence>
<dbReference type="Gene3D" id="2.40.50.960">
    <property type="match status" value="1"/>
</dbReference>
<dbReference type="InterPro" id="IPR019437">
    <property type="entry name" value="TPP1/Est3"/>
</dbReference>
<evidence type="ECO:0000259" key="9">
    <source>
        <dbReference type="Pfam" id="PF10341"/>
    </source>
</evidence>
<comment type="caution">
    <text evidence="10">The sequence shown here is derived from an EMBL/GenBank/DDBJ whole genome shotgun (WGS) entry which is preliminary data.</text>
</comment>
<sequence>MPNVVLSSKLKNTDSVFLQQWIKPLVLPVYLKNEKRKFWPEQLHIVADLPQQDTVETTFHAALKPECYTFVRIIKFHRVDDYTVYATIRDSSELILCYFTAECVLNYETRNNDRITLDTLNTLFVVGKVTLQFWNQRECKRCFNLEFPTLRMVPVLKIENAQVFDRDQISSIVQFQWVYNSLKDRRSER</sequence>
<evidence type="ECO:0000256" key="6">
    <source>
        <dbReference type="ARBA" id="ARBA00023777"/>
    </source>
</evidence>
<evidence type="ECO:0000256" key="8">
    <source>
        <dbReference type="ARBA" id="ARBA00024878"/>
    </source>
</evidence>